<dbReference type="InterPro" id="IPR038506">
    <property type="entry name" value="GLE1-like_sf"/>
</dbReference>
<dbReference type="GO" id="GO:0044614">
    <property type="term" value="C:nuclear pore cytoplasmic filaments"/>
    <property type="evidence" value="ECO:0007669"/>
    <property type="project" value="TreeGrafter"/>
</dbReference>
<evidence type="ECO:0000256" key="5">
    <source>
        <dbReference type="ARBA" id="ARBA00022927"/>
    </source>
</evidence>
<dbReference type="OrthoDB" id="420884at2759"/>
<dbReference type="GO" id="GO:0005543">
    <property type="term" value="F:phospholipid binding"/>
    <property type="evidence" value="ECO:0007669"/>
    <property type="project" value="TreeGrafter"/>
</dbReference>
<accession>A0A9P7SU97</accession>
<keyword evidence="6" id="KW-0811">Translocation</keyword>
<dbReference type="Gene3D" id="1.25.40.510">
    <property type="entry name" value="GLE1-like"/>
    <property type="match status" value="1"/>
</dbReference>
<dbReference type="GO" id="GO:0031369">
    <property type="term" value="F:translation initiation factor binding"/>
    <property type="evidence" value="ECO:0007669"/>
    <property type="project" value="TreeGrafter"/>
</dbReference>
<dbReference type="Pfam" id="PF07817">
    <property type="entry name" value="GLE1"/>
    <property type="match status" value="1"/>
</dbReference>
<dbReference type="InterPro" id="IPR012476">
    <property type="entry name" value="GLE1"/>
</dbReference>
<feature type="compositionally biased region" description="Low complexity" evidence="11">
    <location>
        <begin position="201"/>
        <end position="214"/>
    </location>
</feature>
<evidence type="ECO:0000256" key="3">
    <source>
        <dbReference type="ARBA" id="ARBA00022448"/>
    </source>
</evidence>
<comment type="similarity">
    <text evidence="2">Belongs to the GLE1 family.</text>
</comment>
<evidence type="ECO:0000256" key="1">
    <source>
        <dbReference type="ARBA" id="ARBA00004567"/>
    </source>
</evidence>
<dbReference type="PANTHER" id="PTHR12960:SF0">
    <property type="entry name" value="MRNA EXPORT FACTOR GLE1"/>
    <property type="match status" value="1"/>
</dbReference>
<dbReference type="GO" id="GO:0005737">
    <property type="term" value="C:cytoplasm"/>
    <property type="evidence" value="ECO:0007669"/>
    <property type="project" value="TreeGrafter"/>
</dbReference>
<keyword evidence="3" id="KW-0813">Transport</keyword>
<feature type="region of interest" description="Disordered" evidence="11">
    <location>
        <begin position="197"/>
        <end position="216"/>
    </location>
</feature>
<feature type="region of interest" description="Disordered" evidence="11">
    <location>
        <begin position="91"/>
        <end position="192"/>
    </location>
</feature>
<dbReference type="GO" id="GO:0000822">
    <property type="term" value="F:inositol hexakisphosphate binding"/>
    <property type="evidence" value="ECO:0007669"/>
    <property type="project" value="TreeGrafter"/>
</dbReference>
<evidence type="ECO:0000313" key="13">
    <source>
        <dbReference type="Proteomes" id="UP000748025"/>
    </source>
</evidence>
<evidence type="ECO:0000256" key="11">
    <source>
        <dbReference type="SAM" id="MobiDB-lite"/>
    </source>
</evidence>
<name>A0A9P7SU97_9HYPO</name>
<feature type="compositionally biased region" description="Low complexity" evidence="11">
    <location>
        <begin position="140"/>
        <end position="162"/>
    </location>
</feature>
<sequence length="535" mass="58035">MPTSSPLRRSQLLSSPDRGHVSSFLLDDRNTELSHRDALAAAQAEHDRVRELALRVFDLHNLKEKHNQIIQQERREQERLRAEAAVAAEEKRLQELKAKSIPKPPPPKPEPEAVVKSSEKPAGNLAPAPSEQLKAQQPGASLSAPTSQPQQQQPNGLLANGNPFGSLGQKQAQPQPPAASSQNDPTLGTPSVFSAAQKPISAPSPQPVQQKPSSLDPLSDRYIQIHQALKKLRTDIISASKVPGSPLKGKVGSVRREIRISIGQLTGVKGANTQITSKLMALLRQSLDGQLPSPMVDASQFVAAPRPPASVDGPNNGPTLPSMFVYLINIIAKNIIRQFINECRTDPKAADPIGVFTAQIFSHQDFSWRGQSLMDIVIAKFRVVCPVLFGSRGNEKLEGGRKALGWKKEGPLWIPEQKHNDRMAGLGAGFASIALRDFSKSSKTNPYPPTHYWRAFACIVNCPPGEVSNTQMVVLRAMIDGHEQRFLNFYGNAAVAALRLALVEFPKKAPAHSSAAGSLRALGDILRTDRGLALG</sequence>
<organism evidence="12 13">
    <name type="scientific">Claviceps pusilla</name>
    <dbReference type="NCBI Taxonomy" id="123648"/>
    <lineage>
        <taxon>Eukaryota</taxon>
        <taxon>Fungi</taxon>
        <taxon>Dikarya</taxon>
        <taxon>Ascomycota</taxon>
        <taxon>Pezizomycotina</taxon>
        <taxon>Sordariomycetes</taxon>
        <taxon>Hypocreomycetidae</taxon>
        <taxon>Hypocreales</taxon>
        <taxon>Clavicipitaceae</taxon>
        <taxon>Claviceps</taxon>
    </lineage>
</organism>
<evidence type="ECO:0000256" key="9">
    <source>
        <dbReference type="ARBA" id="ARBA00026227"/>
    </source>
</evidence>
<gene>
    <name evidence="12" type="ORF">E4U43_003911</name>
</gene>
<feature type="compositionally biased region" description="Basic and acidic residues" evidence="11">
    <location>
        <begin position="109"/>
        <end position="119"/>
    </location>
</feature>
<dbReference type="AlphaFoldDB" id="A0A9P7SU97"/>
<protein>
    <recommendedName>
        <fullName evidence="9">mRNA export factor GLE1</fullName>
    </recommendedName>
    <alternativeName>
        <fullName evidence="10">Nucleoporin GLE1</fullName>
    </alternativeName>
</protein>
<keyword evidence="13" id="KW-1185">Reference proteome</keyword>
<feature type="compositionally biased region" description="Polar residues" evidence="11">
    <location>
        <begin position="180"/>
        <end position="192"/>
    </location>
</feature>
<evidence type="ECO:0000256" key="8">
    <source>
        <dbReference type="ARBA" id="ARBA00023242"/>
    </source>
</evidence>
<dbReference type="PANTHER" id="PTHR12960">
    <property type="entry name" value="GLE-1-RELATED"/>
    <property type="match status" value="1"/>
</dbReference>
<dbReference type="GO" id="GO:0016973">
    <property type="term" value="P:poly(A)+ mRNA export from nucleus"/>
    <property type="evidence" value="ECO:0007669"/>
    <property type="project" value="InterPro"/>
</dbReference>
<feature type="compositionally biased region" description="Low complexity" evidence="11">
    <location>
        <begin position="1"/>
        <end position="16"/>
    </location>
</feature>
<keyword evidence="7" id="KW-0906">Nuclear pore complex</keyword>
<evidence type="ECO:0000313" key="12">
    <source>
        <dbReference type="EMBL" id="KAG5991866.1"/>
    </source>
</evidence>
<proteinExistence type="inferred from homology"/>
<keyword evidence="8" id="KW-0539">Nucleus</keyword>
<evidence type="ECO:0000256" key="6">
    <source>
        <dbReference type="ARBA" id="ARBA00023010"/>
    </source>
</evidence>
<feature type="region of interest" description="Disordered" evidence="11">
    <location>
        <begin position="1"/>
        <end position="23"/>
    </location>
</feature>
<evidence type="ECO:0000256" key="7">
    <source>
        <dbReference type="ARBA" id="ARBA00023132"/>
    </source>
</evidence>
<keyword evidence="4" id="KW-0509">mRNA transport</keyword>
<keyword evidence="5" id="KW-0653">Protein transport</keyword>
<evidence type="ECO:0000256" key="2">
    <source>
        <dbReference type="ARBA" id="ARBA00011056"/>
    </source>
</evidence>
<evidence type="ECO:0000256" key="4">
    <source>
        <dbReference type="ARBA" id="ARBA00022816"/>
    </source>
</evidence>
<reference evidence="12" key="1">
    <citation type="journal article" date="2020" name="bioRxiv">
        <title>Whole genome comparisons of ergot fungi reveals the divergence and evolution of species within the genus Claviceps are the result of varying mechanisms driving genome evolution and host range expansion.</title>
        <authorList>
            <person name="Wyka S.A."/>
            <person name="Mondo S.J."/>
            <person name="Liu M."/>
            <person name="Dettman J."/>
            <person name="Nalam V."/>
            <person name="Broders K.D."/>
        </authorList>
    </citation>
    <scope>NUCLEOTIDE SEQUENCE</scope>
    <source>
        <strain evidence="12">CCC 602</strain>
    </source>
</reference>
<dbReference type="Proteomes" id="UP000748025">
    <property type="component" value="Unassembled WGS sequence"/>
</dbReference>
<comment type="subcellular location">
    <subcellularLocation>
        <location evidence="1">Nucleus</location>
        <location evidence="1">Nuclear pore complex</location>
    </subcellularLocation>
</comment>
<comment type="caution">
    <text evidence="12">The sequence shown here is derived from an EMBL/GenBank/DDBJ whole genome shotgun (WGS) entry which is preliminary data.</text>
</comment>
<dbReference type="GO" id="GO:0015031">
    <property type="term" value="P:protein transport"/>
    <property type="evidence" value="ECO:0007669"/>
    <property type="project" value="UniProtKB-KW"/>
</dbReference>
<evidence type="ECO:0000256" key="10">
    <source>
        <dbReference type="ARBA" id="ARBA00029983"/>
    </source>
</evidence>
<dbReference type="EMBL" id="SRPW01002579">
    <property type="protein sequence ID" value="KAG5991866.1"/>
    <property type="molecule type" value="Genomic_DNA"/>
</dbReference>